<dbReference type="EMBL" id="AP019782">
    <property type="protein sequence ID" value="BBL71649.1"/>
    <property type="molecule type" value="Genomic_DNA"/>
</dbReference>
<dbReference type="Proteomes" id="UP000824988">
    <property type="component" value="Chromosome"/>
</dbReference>
<keyword evidence="2" id="KW-1185">Reference proteome</keyword>
<dbReference type="SMART" id="SM01101">
    <property type="entry name" value="CRISPR_assoc"/>
    <property type="match status" value="1"/>
</dbReference>
<proteinExistence type="predicted"/>
<organism evidence="1 2">
    <name type="scientific">Methylogaea oryzae</name>
    <dbReference type="NCBI Taxonomy" id="1295382"/>
    <lineage>
        <taxon>Bacteria</taxon>
        <taxon>Pseudomonadati</taxon>
        <taxon>Pseudomonadota</taxon>
        <taxon>Gammaproteobacteria</taxon>
        <taxon>Methylococcales</taxon>
        <taxon>Methylococcaceae</taxon>
        <taxon>Methylogaea</taxon>
    </lineage>
</organism>
<reference evidence="1" key="1">
    <citation type="submission" date="2019-06" db="EMBL/GenBank/DDBJ databases">
        <title>Complete genome sequence of Methylogaea oryzae strain JCM16910.</title>
        <authorList>
            <person name="Asakawa S."/>
        </authorList>
    </citation>
    <scope>NUCLEOTIDE SEQUENCE</scope>
    <source>
        <strain evidence="1">E10</strain>
    </source>
</reference>
<evidence type="ECO:0000313" key="2">
    <source>
        <dbReference type="Proteomes" id="UP000824988"/>
    </source>
</evidence>
<dbReference type="KEGG" id="moz:MoryE10_22550"/>
<dbReference type="AlphaFoldDB" id="A0A8D4VQU9"/>
<evidence type="ECO:0000313" key="1">
    <source>
        <dbReference type="EMBL" id="BBL71649.1"/>
    </source>
</evidence>
<dbReference type="RefSeq" id="WP_221047086.1">
    <property type="nucleotide sequence ID" value="NZ_AP019782.1"/>
</dbReference>
<gene>
    <name evidence="1" type="ORF">MoryE10_22550</name>
</gene>
<name>A0A8D4VQU9_9GAMM</name>
<accession>A0A8D4VQU9</accession>
<dbReference type="NCBIfam" id="TIGR01907">
    <property type="entry name" value="casE_Cse3"/>
    <property type="match status" value="1"/>
</dbReference>
<dbReference type="Pfam" id="PF08798">
    <property type="entry name" value="CRISPR_assoc"/>
    <property type="match status" value="1"/>
</dbReference>
<protein>
    <submittedName>
        <fullName evidence="1">CRISPR-associated protein Cse3</fullName>
    </submittedName>
</protein>
<sequence length="243" mass="27232">MSANSQNLHLIELRPDPAALFRFAQQQGLNSRRDEDLGYTAHAWLTAVFGQGAIKPFRLLQDSRNRQPPRLLGFSSQSGEQLIEHAQAFASPLALQVCPLEANFAAKPMPAQWRAGRRLGFELLASPISRLKQNEDDIYRRHVREREASGQQPDSRDAVYRLWLEHQLGTAAILEDYSLEGFRIVRLLRKAEGAGRRDFLAPQAKLGGILTVQDGTAFQTLLARGIGRHRAFGYGMLLLRPAP</sequence>
<dbReference type="InterPro" id="IPR010179">
    <property type="entry name" value="CRISPR-assoc_prot_Cse3"/>
</dbReference>